<dbReference type="PANTHER" id="PTHR48090:SF7">
    <property type="entry name" value="RFBJ PROTEIN"/>
    <property type="match status" value="1"/>
</dbReference>
<dbReference type="InterPro" id="IPR050256">
    <property type="entry name" value="Glycosyltransferase_2"/>
</dbReference>
<evidence type="ECO:0000259" key="1">
    <source>
        <dbReference type="Pfam" id="PF00535"/>
    </source>
</evidence>
<dbReference type="SUPFAM" id="SSF53448">
    <property type="entry name" value="Nucleotide-diphospho-sugar transferases"/>
    <property type="match status" value="1"/>
</dbReference>
<proteinExistence type="predicted"/>
<dbReference type="InterPro" id="IPR029044">
    <property type="entry name" value="Nucleotide-diphossugar_trans"/>
</dbReference>
<dbReference type="Gene3D" id="3.90.550.10">
    <property type="entry name" value="Spore Coat Polysaccharide Biosynthesis Protein SpsA, Chain A"/>
    <property type="match status" value="1"/>
</dbReference>
<protein>
    <submittedName>
        <fullName evidence="2">Glycosyltransferase family 2 protein</fullName>
    </submittedName>
</protein>
<dbReference type="EMBL" id="QZJF01000002">
    <property type="protein sequence ID" value="RJR28274.1"/>
    <property type="molecule type" value="Genomic_DNA"/>
</dbReference>
<dbReference type="AlphaFoldDB" id="A0A3A4ZGK2"/>
<feature type="domain" description="Glycosyltransferase 2-like" evidence="1">
    <location>
        <begin position="17"/>
        <end position="181"/>
    </location>
</feature>
<sequence length="268" mass="30817">MIIFPARESESMQKITLLIPCHNEESGLGKVLEQVPYEMFKKIGFEIETIVIDNNSTDKTSEIAKSFDIKVIHEKKQGKGNALVAGFNAVSSDTKYIVMMDGDNTYKPHEMLRLIEPLHHDFCDVVVGSRLSGKMLDNSLRFSNRLANWGYTFLVRQFYFANVTDVLSGYFAWKKSAIDDLVPHIKSNGFSIEMEMITKMVRLGHDIASVPITYDKREGETKINPFRDGVNILFMFFRNLFWKPRNRTREKVTTLKISNLANPEFVEE</sequence>
<dbReference type="Pfam" id="PF00535">
    <property type="entry name" value="Glycos_transf_2"/>
    <property type="match status" value="1"/>
</dbReference>
<gene>
    <name evidence="2" type="ORF">C4561_00225</name>
</gene>
<accession>A0A3A4ZGK2</accession>
<dbReference type="GO" id="GO:0016740">
    <property type="term" value="F:transferase activity"/>
    <property type="evidence" value="ECO:0007669"/>
    <property type="project" value="UniProtKB-KW"/>
</dbReference>
<comment type="caution">
    <text evidence="2">The sequence shown here is derived from an EMBL/GenBank/DDBJ whole genome shotgun (WGS) entry which is preliminary data.</text>
</comment>
<dbReference type="PANTHER" id="PTHR48090">
    <property type="entry name" value="UNDECAPRENYL-PHOSPHATE 4-DEOXY-4-FORMAMIDO-L-ARABINOSE TRANSFERASE-RELATED"/>
    <property type="match status" value="1"/>
</dbReference>
<organism evidence="2 3">
    <name type="scientific">candidate division WWE3 bacterium</name>
    <dbReference type="NCBI Taxonomy" id="2053526"/>
    <lineage>
        <taxon>Bacteria</taxon>
        <taxon>Katanobacteria</taxon>
    </lineage>
</organism>
<dbReference type="Proteomes" id="UP000265540">
    <property type="component" value="Unassembled WGS sequence"/>
</dbReference>
<dbReference type="CDD" id="cd04179">
    <property type="entry name" value="DPM_DPG-synthase_like"/>
    <property type="match status" value="1"/>
</dbReference>
<evidence type="ECO:0000313" key="3">
    <source>
        <dbReference type="Proteomes" id="UP000265540"/>
    </source>
</evidence>
<keyword evidence="2" id="KW-0808">Transferase</keyword>
<name>A0A3A4ZGK2_UNCKA</name>
<dbReference type="InterPro" id="IPR001173">
    <property type="entry name" value="Glyco_trans_2-like"/>
</dbReference>
<evidence type="ECO:0000313" key="2">
    <source>
        <dbReference type="EMBL" id="RJR28274.1"/>
    </source>
</evidence>
<reference evidence="2 3" key="1">
    <citation type="journal article" date="2017" name="ISME J.">
        <title>Energy and carbon metabolisms in a deep terrestrial subsurface fluid microbial community.</title>
        <authorList>
            <person name="Momper L."/>
            <person name="Jungbluth S.P."/>
            <person name="Lee M.D."/>
            <person name="Amend J.P."/>
        </authorList>
    </citation>
    <scope>NUCLEOTIDE SEQUENCE [LARGE SCALE GENOMIC DNA]</scope>
    <source>
        <strain evidence="2">SURF_46</strain>
    </source>
</reference>